<organism evidence="1">
    <name type="scientific">Burkholderia pseudomallei 1710a</name>
    <dbReference type="NCBI Taxonomy" id="320371"/>
    <lineage>
        <taxon>Bacteria</taxon>
        <taxon>Pseudomonadati</taxon>
        <taxon>Pseudomonadota</taxon>
        <taxon>Betaproteobacteria</taxon>
        <taxon>Burkholderiales</taxon>
        <taxon>Burkholderiaceae</taxon>
        <taxon>Burkholderia</taxon>
        <taxon>pseudomallei group</taxon>
    </lineage>
</organism>
<dbReference type="EMBL" id="CM000833">
    <property type="protein sequence ID" value="EET03374.1"/>
    <property type="molecule type" value="Genomic_DNA"/>
</dbReference>
<dbReference type="AlphaFoldDB" id="A0A0E1VTF9"/>
<reference evidence="1" key="1">
    <citation type="submission" date="2009-05" db="EMBL/GenBank/DDBJ databases">
        <authorList>
            <person name="Harkins D.M."/>
            <person name="DeShazer D."/>
            <person name="Woods D.E."/>
            <person name="Brinkac L.M."/>
            <person name="Brown K.A."/>
            <person name="Hung G.C."/>
            <person name="Tuanyok A."/>
            <person name="Zhang B."/>
            <person name="Nierman W.C."/>
        </authorList>
    </citation>
    <scope>NUCLEOTIDE SEQUENCE [LARGE SCALE GENOMIC DNA]</scope>
    <source>
        <strain evidence="1">1710a</strain>
    </source>
</reference>
<dbReference type="HOGENOM" id="CLU_2970616_0_0_4"/>
<evidence type="ECO:0000313" key="1">
    <source>
        <dbReference type="EMBL" id="EET03374.1"/>
    </source>
</evidence>
<name>A0A0E1VTF9_BURPE</name>
<protein>
    <submittedName>
        <fullName evidence="1">Uncharacterized protein</fullName>
    </submittedName>
</protein>
<sequence>MIDRAIDAIRVHASLPSSRRGPVGAGTPHVCRHAMNMRRTCDEHATLSASCARNVFPF</sequence>
<dbReference type="Proteomes" id="UP000001812">
    <property type="component" value="Chromosome II"/>
</dbReference>
<accession>A0A0E1VTF9</accession>
<proteinExistence type="predicted"/>
<gene>
    <name evidence="1" type="ORF">BURPS1710A_A0314</name>
</gene>